<protein>
    <submittedName>
        <fullName evidence="1">Uncharacterized protein</fullName>
    </submittedName>
</protein>
<gene>
    <name evidence="1" type="ORF">HPB47_002627</name>
</gene>
<reference evidence="1 2" key="1">
    <citation type="journal article" date="2020" name="Cell">
        <title>Large-Scale Comparative Analyses of Tick Genomes Elucidate Their Genetic Diversity and Vector Capacities.</title>
        <authorList>
            <consortium name="Tick Genome and Microbiome Consortium (TIGMIC)"/>
            <person name="Jia N."/>
            <person name="Wang J."/>
            <person name="Shi W."/>
            <person name="Du L."/>
            <person name="Sun Y."/>
            <person name="Zhan W."/>
            <person name="Jiang J.F."/>
            <person name="Wang Q."/>
            <person name="Zhang B."/>
            <person name="Ji P."/>
            <person name="Bell-Sakyi L."/>
            <person name="Cui X.M."/>
            <person name="Yuan T.T."/>
            <person name="Jiang B.G."/>
            <person name="Yang W.F."/>
            <person name="Lam T.T."/>
            <person name="Chang Q.C."/>
            <person name="Ding S.J."/>
            <person name="Wang X.J."/>
            <person name="Zhu J.G."/>
            <person name="Ruan X.D."/>
            <person name="Zhao L."/>
            <person name="Wei J.T."/>
            <person name="Ye R.Z."/>
            <person name="Que T.C."/>
            <person name="Du C.H."/>
            <person name="Zhou Y.H."/>
            <person name="Cheng J.X."/>
            <person name="Dai P.F."/>
            <person name="Guo W.B."/>
            <person name="Han X.H."/>
            <person name="Huang E.J."/>
            <person name="Li L.F."/>
            <person name="Wei W."/>
            <person name="Gao Y.C."/>
            <person name="Liu J.Z."/>
            <person name="Shao H.Z."/>
            <person name="Wang X."/>
            <person name="Wang C.C."/>
            <person name="Yang T.C."/>
            <person name="Huo Q.B."/>
            <person name="Li W."/>
            <person name="Chen H.Y."/>
            <person name="Chen S.E."/>
            <person name="Zhou L.G."/>
            <person name="Ni X.B."/>
            <person name="Tian J.H."/>
            <person name="Sheng Y."/>
            <person name="Liu T."/>
            <person name="Pan Y.S."/>
            <person name="Xia L.Y."/>
            <person name="Li J."/>
            <person name="Zhao F."/>
            <person name="Cao W.C."/>
        </authorList>
    </citation>
    <scope>NUCLEOTIDE SEQUENCE [LARGE SCALE GENOMIC DNA]</scope>
    <source>
        <strain evidence="1">Iper-2018</strain>
    </source>
</reference>
<comment type="caution">
    <text evidence="1">The sequence shown here is derived from an EMBL/GenBank/DDBJ whole genome shotgun (WGS) entry which is preliminary data.</text>
</comment>
<proteinExistence type="predicted"/>
<dbReference type="Proteomes" id="UP000805193">
    <property type="component" value="Unassembled WGS sequence"/>
</dbReference>
<accession>A0AC60PKS5</accession>
<evidence type="ECO:0000313" key="1">
    <source>
        <dbReference type="EMBL" id="KAG0421481.1"/>
    </source>
</evidence>
<name>A0AC60PKS5_IXOPE</name>
<dbReference type="EMBL" id="JABSTQ010010359">
    <property type="protein sequence ID" value="KAG0421481.1"/>
    <property type="molecule type" value="Genomic_DNA"/>
</dbReference>
<organism evidence="1 2">
    <name type="scientific">Ixodes persulcatus</name>
    <name type="common">Taiga tick</name>
    <dbReference type="NCBI Taxonomy" id="34615"/>
    <lineage>
        <taxon>Eukaryota</taxon>
        <taxon>Metazoa</taxon>
        <taxon>Ecdysozoa</taxon>
        <taxon>Arthropoda</taxon>
        <taxon>Chelicerata</taxon>
        <taxon>Arachnida</taxon>
        <taxon>Acari</taxon>
        <taxon>Parasitiformes</taxon>
        <taxon>Ixodida</taxon>
        <taxon>Ixodoidea</taxon>
        <taxon>Ixodidae</taxon>
        <taxon>Ixodinae</taxon>
        <taxon>Ixodes</taxon>
    </lineage>
</organism>
<evidence type="ECO:0000313" key="2">
    <source>
        <dbReference type="Proteomes" id="UP000805193"/>
    </source>
</evidence>
<keyword evidence="2" id="KW-1185">Reference proteome</keyword>
<sequence length="79" mass="8056">MSSSAGYPQGALLEMAKMGDAADAANVTTPTAVADEDKFYDDVGGAPEQTDLRGGCGGGVEKRVSTTMNGALFLRIEGL</sequence>